<dbReference type="EMBL" id="QXFK01000018">
    <property type="protein sequence ID" value="RIV76761.1"/>
    <property type="molecule type" value="Genomic_DNA"/>
</dbReference>
<reference evidence="2 3" key="1">
    <citation type="submission" date="2018-08" db="EMBL/GenBank/DDBJ databases">
        <title>Altererythrobacter sp.Ery1 and Ery12, the genome sequencing of novel strains in genus Alterythrobacter.</title>
        <authorList>
            <person name="Cheng H."/>
            <person name="Wu Y.-H."/>
            <person name="Fang C."/>
            <person name="Xu X.-W."/>
        </authorList>
    </citation>
    <scope>NUCLEOTIDE SEQUENCE [LARGE SCALE GENOMIC DNA]</scope>
    <source>
        <strain evidence="2 3">Ery1</strain>
    </source>
</reference>
<gene>
    <name evidence="2" type="ORF">D2V04_11390</name>
</gene>
<dbReference type="Gene3D" id="1.10.8.60">
    <property type="match status" value="1"/>
</dbReference>
<proteinExistence type="predicted"/>
<evidence type="ECO:0000313" key="2">
    <source>
        <dbReference type="EMBL" id="RIV76761.1"/>
    </source>
</evidence>
<dbReference type="InterPro" id="IPR055199">
    <property type="entry name" value="Hda_lid"/>
</dbReference>
<dbReference type="OrthoDB" id="7390113at2"/>
<evidence type="ECO:0000313" key="3">
    <source>
        <dbReference type="Proteomes" id="UP000285092"/>
    </source>
</evidence>
<sequence length="208" mass="22432">MSQIALPLAPRSKDDPERIVLGAANRHVAEALQEPERWPFRTAVLTGPSRSGKSLLARWFEGAGKGEAVDDADTLDETELFHRWNRAQESGRPLLLVGKAEGWEVALPDLRSRLGAALHVEIGAPDDEMLAALIESHAARRGLALGDGALTYLVPRAERSFAGVERLVAAIDRLSLERKAAATLSVWRDALAAVQGPEQGKLGLDPAK</sequence>
<comment type="caution">
    <text evidence="2">The sequence shown here is derived from an EMBL/GenBank/DDBJ whole genome shotgun (WGS) entry which is preliminary data.</text>
</comment>
<feature type="domain" description="Hda lid" evidence="1">
    <location>
        <begin position="127"/>
        <end position="181"/>
    </location>
</feature>
<name>A0A418NEQ9_9SPHN</name>
<organism evidence="2 3">
    <name type="scientific">Pelagerythrobacter aerophilus</name>
    <dbReference type="NCBI Taxonomy" id="2306995"/>
    <lineage>
        <taxon>Bacteria</taxon>
        <taxon>Pseudomonadati</taxon>
        <taxon>Pseudomonadota</taxon>
        <taxon>Alphaproteobacteria</taxon>
        <taxon>Sphingomonadales</taxon>
        <taxon>Erythrobacteraceae</taxon>
        <taxon>Pelagerythrobacter</taxon>
    </lineage>
</organism>
<dbReference type="InterPro" id="IPR027417">
    <property type="entry name" value="P-loop_NTPase"/>
</dbReference>
<accession>A0A418NEQ9</accession>
<evidence type="ECO:0000259" key="1">
    <source>
        <dbReference type="Pfam" id="PF22688"/>
    </source>
</evidence>
<dbReference type="RefSeq" id="WP_119513819.1">
    <property type="nucleotide sequence ID" value="NZ_QXFK01000018.1"/>
</dbReference>
<dbReference type="SUPFAM" id="SSF52540">
    <property type="entry name" value="P-loop containing nucleoside triphosphate hydrolases"/>
    <property type="match status" value="1"/>
</dbReference>
<dbReference type="Proteomes" id="UP000285092">
    <property type="component" value="Unassembled WGS sequence"/>
</dbReference>
<keyword evidence="3" id="KW-1185">Reference proteome</keyword>
<dbReference type="AlphaFoldDB" id="A0A418NEQ9"/>
<dbReference type="Pfam" id="PF22688">
    <property type="entry name" value="Hda_lid"/>
    <property type="match status" value="1"/>
</dbReference>
<protein>
    <submittedName>
        <fullName evidence="2">ATPase</fullName>
    </submittedName>
</protein>